<dbReference type="OrthoDB" id="10428844at2759"/>
<gene>
    <name evidence="1" type="ORF">F1559_003875</name>
</gene>
<comment type="caution">
    <text evidence="1">The sequence shown here is derived from an EMBL/GenBank/DDBJ whole genome shotgun (WGS) entry which is preliminary data.</text>
</comment>
<protein>
    <submittedName>
        <fullName evidence="1">Uncharacterized protein</fullName>
    </submittedName>
</protein>
<dbReference type="AlphaFoldDB" id="A0A7J7IK08"/>
<dbReference type="Proteomes" id="UP000530660">
    <property type="component" value="Unassembled WGS sequence"/>
</dbReference>
<proteinExistence type="predicted"/>
<evidence type="ECO:0000313" key="2">
    <source>
        <dbReference type="Proteomes" id="UP000530660"/>
    </source>
</evidence>
<organism evidence="1 2">
    <name type="scientific">Cyanidiococcus yangmingshanensis</name>
    <dbReference type="NCBI Taxonomy" id="2690220"/>
    <lineage>
        <taxon>Eukaryota</taxon>
        <taxon>Rhodophyta</taxon>
        <taxon>Bangiophyceae</taxon>
        <taxon>Cyanidiales</taxon>
        <taxon>Cyanidiaceae</taxon>
        <taxon>Cyanidiococcus</taxon>
    </lineage>
</organism>
<dbReference type="EMBL" id="VWRR01000007">
    <property type="protein sequence ID" value="KAF6003358.1"/>
    <property type="molecule type" value="Genomic_DNA"/>
</dbReference>
<name>A0A7J7IK08_9RHOD</name>
<sequence length="198" mass="21893">MTSVLQRASVITIVIFISSIIGALLAPVVFARPVISLADTLTEDDVRLLRLSPTNETRFALPDAHLTWSDWDLHCTETELTCEPEHADSTVYTNCSYRSSAGCNLQVLGLEEVVDLSDTRQYNLSVNVLRSGSTYFYCYSGHVACEYATGRMAIRYYYDTMRRKLASLRSAEFDDLKGILETGSAVTGVAGVVELKCP</sequence>
<evidence type="ECO:0000313" key="1">
    <source>
        <dbReference type="EMBL" id="KAF6003358.1"/>
    </source>
</evidence>
<accession>A0A7J7IK08</accession>
<keyword evidence="2" id="KW-1185">Reference proteome</keyword>
<reference evidence="1 2" key="1">
    <citation type="journal article" date="2020" name="J. Phycol.">
        <title>Comparative genome analysis reveals Cyanidiococcus gen. nov., a new extremophilic red algal genus sister to Cyanidioschyzon (Cyanidioschyzonaceae, Rhodophyta).</title>
        <authorList>
            <person name="Liu S.-L."/>
            <person name="Chiang Y.-R."/>
            <person name="Yoon H.S."/>
            <person name="Fu H.-Y."/>
        </authorList>
    </citation>
    <scope>NUCLEOTIDE SEQUENCE [LARGE SCALE GENOMIC DNA]</scope>
    <source>
        <strain evidence="1 2">THAL066</strain>
    </source>
</reference>